<dbReference type="RefSeq" id="WP_303280496.1">
    <property type="nucleotide sequence ID" value="NZ_BAABCZ010000016.1"/>
</dbReference>
<keyword evidence="2" id="KW-1003">Cell membrane</keyword>
<dbReference type="EMBL" id="JAUOEM010000001">
    <property type="protein sequence ID" value="MDO5985952.1"/>
    <property type="molecule type" value="Genomic_DNA"/>
</dbReference>
<evidence type="ECO:0000313" key="8">
    <source>
        <dbReference type="Proteomes" id="UP001176891"/>
    </source>
</evidence>
<dbReference type="InterPro" id="IPR050833">
    <property type="entry name" value="Poly_Biosynth_Transport"/>
</dbReference>
<dbReference type="PANTHER" id="PTHR30250:SF11">
    <property type="entry name" value="O-ANTIGEN TRANSPORTER-RELATED"/>
    <property type="match status" value="1"/>
</dbReference>
<feature type="transmembrane region" description="Helical" evidence="6">
    <location>
        <begin position="12"/>
        <end position="32"/>
    </location>
</feature>
<comment type="caution">
    <text evidence="7">The sequence shown here is derived from an EMBL/GenBank/DDBJ whole genome shotgun (WGS) entry which is preliminary data.</text>
</comment>
<evidence type="ECO:0000256" key="1">
    <source>
        <dbReference type="ARBA" id="ARBA00004651"/>
    </source>
</evidence>
<accession>A0ABT8WW86</accession>
<dbReference type="PANTHER" id="PTHR30250">
    <property type="entry name" value="PST FAMILY PREDICTED COLANIC ACID TRANSPORTER"/>
    <property type="match status" value="1"/>
</dbReference>
<keyword evidence="8" id="KW-1185">Reference proteome</keyword>
<evidence type="ECO:0000256" key="6">
    <source>
        <dbReference type="SAM" id="Phobius"/>
    </source>
</evidence>
<keyword evidence="5 6" id="KW-0472">Membrane</keyword>
<feature type="transmembrane region" description="Helical" evidence="6">
    <location>
        <begin position="330"/>
        <end position="351"/>
    </location>
</feature>
<proteinExistence type="predicted"/>
<name>A0ABT8WW86_9FLAO</name>
<feature type="transmembrane region" description="Helical" evidence="6">
    <location>
        <begin position="172"/>
        <end position="194"/>
    </location>
</feature>
<feature type="transmembrane region" description="Helical" evidence="6">
    <location>
        <begin position="424"/>
        <end position="442"/>
    </location>
</feature>
<sequence>MKNTSEQKQVFWFTIINYLGIAIGVISTVFIYPKDKEFLGIFGYIYAIAGLLFPVMIFGAGQALINFYPTVSNTNQRQLFKYGIATIFVISSVLFFGVLIVGTFFTIENYKYVFYAFPIGISLAFIELFKRQATNLNKLSIPTLFEKIIPKIALPTVFILLLSGFFEVEEALVALIISYFILLGCLSIYVFKHYKISLDFRFKSLFSQIPKKEYYRYSFFAFLGSFGSFLAFRLDALMIPEFLSFEANGTYRIGVTLASVIAIPATGVFSIYAPLVSKYIKNQDIDMLGTKYVENAKLLFFVGAILYGAIVLGIDSFFELLPTYDKLVDTIPIIFILGANVLFNMSTGFSSEIISYSKYYRTNIILILILVVLNIGLNLYVLILTDYGIIGVAWASFIAMAVFNLFKIFYIYKKFKILPFDKAYFNLFLITLFVGMVFYWIPEMQNNIVSILVKSCAFILAMVYIVFKLKLIYSLNYWIDKIFRTIR</sequence>
<gene>
    <name evidence="7" type="ORF">Q4Q39_00925</name>
</gene>
<evidence type="ECO:0000256" key="4">
    <source>
        <dbReference type="ARBA" id="ARBA00022989"/>
    </source>
</evidence>
<feature type="transmembrane region" description="Helical" evidence="6">
    <location>
        <begin position="253"/>
        <end position="277"/>
    </location>
</feature>
<feature type="transmembrane region" description="Helical" evidence="6">
    <location>
        <begin position="44"/>
        <end position="67"/>
    </location>
</feature>
<organism evidence="7 8">
    <name type="scientific">Flavivirga amylovorans</name>
    <dbReference type="NCBI Taxonomy" id="870486"/>
    <lineage>
        <taxon>Bacteria</taxon>
        <taxon>Pseudomonadati</taxon>
        <taxon>Bacteroidota</taxon>
        <taxon>Flavobacteriia</taxon>
        <taxon>Flavobacteriales</taxon>
        <taxon>Flavobacteriaceae</taxon>
        <taxon>Flavivirga</taxon>
    </lineage>
</organism>
<feature type="transmembrane region" description="Helical" evidence="6">
    <location>
        <begin position="79"/>
        <end position="106"/>
    </location>
</feature>
<comment type="subcellular location">
    <subcellularLocation>
        <location evidence="1">Cell membrane</location>
        <topology evidence="1">Multi-pass membrane protein</topology>
    </subcellularLocation>
</comment>
<feature type="transmembrane region" description="Helical" evidence="6">
    <location>
        <begin position="214"/>
        <end position="233"/>
    </location>
</feature>
<evidence type="ECO:0000256" key="3">
    <source>
        <dbReference type="ARBA" id="ARBA00022692"/>
    </source>
</evidence>
<feature type="transmembrane region" description="Helical" evidence="6">
    <location>
        <begin position="298"/>
        <end position="318"/>
    </location>
</feature>
<feature type="transmembrane region" description="Helical" evidence="6">
    <location>
        <begin position="389"/>
        <end position="412"/>
    </location>
</feature>
<evidence type="ECO:0000256" key="5">
    <source>
        <dbReference type="ARBA" id="ARBA00023136"/>
    </source>
</evidence>
<evidence type="ECO:0000256" key="2">
    <source>
        <dbReference type="ARBA" id="ARBA00022475"/>
    </source>
</evidence>
<feature type="transmembrane region" description="Helical" evidence="6">
    <location>
        <begin position="112"/>
        <end position="129"/>
    </location>
</feature>
<keyword evidence="3 6" id="KW-0812">Transmembrane</keyword>
<reference evidence="7" key="1">
    <citation type="submission" date="2023-07" db="EMBL/GenBank/DDBJ databases">
        <title>Two novel species in the genus Flavivirga.</title>
        <authorList>
            <person name="Kwon K."/>
        </authorList>
    </citation>
    <scope>NUCLEOTIDE SEQUENCE</scope>
    <source>
        <strain evidence="7">KACC 14157</strain>
    </source>
</reference>
<keyword evidence="4 6" id="KW-1133">Transmembrane helix</keyword>
<feature type="transmembrane region" description="Helical" evidence="6">
    <location>
        <begin position="363"/>
        <end position="383"/>
    </location>
</feature>
<protein>
    <submittedName>
        <fullName evidence="7">Lipopolysaccharide biosynthesis protein</fullName>
    </submittedName>
</protein>
<dbReference type="Proteomes" id="UP001176891">
    <property type="component" value="Unassembled WGS sequence"/>
</dbReference>
<evidence type="ECO:0000313" key="7">
    <source>
        <dbReference type="EMBL" id="MDO5985952.1"/>
    </source>
</evidence>